<sequence>MILFTRASQKRGFTLIELLVVIAIIGILVAMLLPAVQQAREAARRTECKNKLKQIGLALHNYHDSHKTFPMGHTAHFGVYRTPDHASTVGYAEAGTDTKISFRANWSWLAFILPMMEQGNVFSSLDVNGQRADEALGTAEGLGILTTPIPAFRCPSDSHTGLTDSDARGARSINEGVGDDRIATAVSNYVGNNRGFAGSVTVSAQQSGSANGLFYVNSKVRIRDVTDGLSNTLAAGERAWEYWAVDPNGDERLVPARAGLAIIARSKDGTNTTCDLCGFSDTLAVAGSGINHNDLLNSSLSYDEDRACASYSSRHVGGAQFLLGDGSVRFLNENLDATLFINLGDKADGVELGDF</sequence>
<evidence type="ECO:0000256" key="1">
    <source>
        <dbReference type="SAM" id="Phobius"/>
    </source>
</evidence>
<dbReference type="Pfam" id="PF07596">
    <property type="entry name" value="SBP_bac_10"/>
    <property type="match status" value="1"/>
</dbReference>
<feature type="transmembrane region" description="Helical" evidence="1">
    <location>
        <begin position="12"/>
        <end position="36"/>
    </location>
</feature>
<feature type="domain" description="DUF1559" evidence="2">
    <location>
        <begin position="37"/>
        <end position="337"/>
    </location>
</feature>
<dbReference type="NCBIfam" id="TIGR02532">
    <property type="entry name" value="IV_pilin_GFxxxE"/>
    <property type="match status" value="1"/>
</dbReference>
<protein>
    <submittedName>
        <fullName evidence="3">Type II secretion system protein G</fullName>
    </submittedName>
</protein>
<dbReference type="NCBIfam" id="TIGR04294">
    <property type="entry name" value="pre_pil_HX9DG"/>
    <property type="match status" value="1"/>
</dbReference>
<dbReference type="AlphaFoldDB" id="A0A517T5D7"/>
<dbReference type="PROSITE" id="PS00409">
    <property type="entry name" value="PROKAR_NTER_METHYL"/>
    <property type="match status" value="1"/>
</dbReference>
<accession>A0A517T5D7</accession>
<dbReference type="Pfam" id="PF07963">
    <property type="entry name" value="N_methyl"/>
    <property type="match status" value="1"/>
</dbReference>
<name>A0A517T5D7_9PLAN</name>
<dbReference type="KEGG" id="chya:V22_08200"/>
<dbReference type="InterPro" id="IPR027558">
    <property type="entry name" value="Pre_pil_HX9DG_C"/>
</dbReference>
<dbReference type="InterPro" id="IPR011453">
    <property type="entry name" value="DUF1559"/>
</dbReference>
<keyword evidence="1" id="KW-0812">Transmembrane</keyword>
<dbReference type="OrthoDB" id="210622at2"/>
<keyword evidence="1" id="KW-1133">Transmembrane helix</keyword>
<evidence type="ECO:0000313" key="3">
    <source>
        <dbReference type="EMBL" id="QDT63596.1"/>
    </source>
</evidence>
<dbReference type="EMBL" id="CP036316">
    <property type="protein sequence ID" value="QDT63596.1"/>
    <property type="molecule type" value="Genomic_DNA"/>
</dbReference>
<gene>
    <name evidence="3" type="primary">xcpT_10</name>
    <name evidence="3" type="ORF">V22_08200</name>
</gene>
<evidence type="ECO:0000259" key="2">
    <source>
        <dbReference type="Pfam" id="PF07596"/>
    </source>
</evidence>
<proteinExistence type="predicted"/>
<keyword evidence="4" id="KW-1185">Reference proteome</keyword>
<organism evidence="3 4">
    <name type="scientific">Calycomorphotria hydatis</name>
    <dbReference type="NCBI Taxonomy" id="2528027"/>
    <lineage>
        <taxon>Bacteria</taxon>
        <taxon>Pseudomonadati</taxon>
        <taxon>Planctomycetota</taxon>
        <taxon>Planctomycetia</taxon>
        <taxon>Planctomycetales</taxon>
        <taxon>Planctomycetaceae</taxon>
        <taxon>Calycomorphotria</taxon>
    </lineage>
</organism>
<dbReference type="InterPro" id="IPR045584">
    <property type="entry name" value="Pilin-like"/>
</dbReference>
<dbReference type="PANTHER" id="PTHR30093:SF2">
    <property type="entry name" value="TYPE II SECRETION SYSTEM PROTEIN H"/>
    <property type="match status" value="1"/>
</dbReference>
<evidence type="ECO:0000313" key="4">
    <source>
        <dbReference type="Proteomes" id="UP000319976"/>
    </source>
</evidence>
<dbReference type="Proteomes" id="UP000319976">
    <property type="component" value="Chromosome"/>
</dbReference>
<dbReference type="PANTHER" id="PTHR30093">
    <property type="entry name" value="GENERAL SECRETION PATHWAY PROTEIN G"/>
    <property type="match status" value="1"/>
</dbReference>
<keyword evidence="1" id="KW-0472">Membrane</keyword>
<reference evidence="3 4" key="1">
    <citation type="submission" date="2019-02" db="EMBL/GenBank/DDBJ databases">
        <title>Deep-cultivation of Planctomycetes and their phenomic and genomic characterization uncovers novel biology.</title>
        <authorList>
            <person name="Wiegand S."/>
            <person name="Jogler M."/>
            <person name="Boedeker C."/>
            <person name="Pinto D."/>
            <person name="Vollmers J."/>
            <person name="Rivas-Marin E."/>
            <person name="Kohn T."/>
            <person name="Peeters S.H."/>
            <person name="Heuer A."/>
            <person name="Rast P."/>
            <person name="Oberbeckmann S."/>
            <person name="Bunk B."/>
            <person name="Jeske O."/>
            <person name="Meyerdierks A."/>
            <person name="Storesund J.E."/>
            <person name="Kallscheuer N."/>
            <person name="Luecker S."/>
            <person name="Lage O.M."/>
            <person name="Pohl T."/>
            <person name="Merkel B.J."/>
            <person name="Hornburger P."/>
            <person name="Mueller R.-W."/>
            <person name="Bruemmer F."/>
            <person name="Labrenz M."/>
            <person name="Spormann A.M."/>
            <person name="Op den Camp H."/>
            <person name="Overmann J."/>
            <person name="Amann R."/>
            <person name="Jetten M.S.M."/>
            <person name="Mascher T."/>
            <person name="Medema M.H."/>
            <person name="Devos D.P."/>
            <person name="Kaster A.-K."/>
            <person name="Ovreas L."/>
            <person name="Rohde M."/>
            <person name="Galperin M.Y."/>
            <person name="Jogler C."/>
        </authorList>
    </citation>
    <scope>NUCLEOTIDE SEQUENCE [LARGE SCALE GENOMIC DNA]</scope>
    <source>
        <strain evidence="3 4">V22</strain>
    </source>
</reference>
<dbReference type="InterPro" id="IPR012902">
    <property type="entry name" value="N_methyl_site"/>
</dbReference>
<dbReference type="RefSeq" id="WP_145260037.1">
    <property type="nucleotide sequence ID" value="NZ_CP036316.1"/>
</dbReference>
<dbReference type="SUPFAM" id="SSF54523">
    <property type="entry name" value="Pili subunits"/>
    <property type="match status" value="1"/>
</dbReference>
<dbReference type="Gene3D" id="3.30.700.10">
    <property type="entry name" value="Glycoprotein, Type 4 Pilin"/>
    <property type="match status" value="1"/>
</dbReference>